<dbReference type="Pfam" id="PF00582">
    <property type="entry name" value="Usp"/>
    <property type="match status" value="2"/>
</dbReference>
<evidence type="ECO:0000313" key="4">
    <source>
        <dbReference type="Proteomes" id="UP000536835"/>
    </source>
</evidence>
<evidence type="ECO:0000259" key="2">
    <source>
        <dbReference type="Pfam" id="PF00582"/>
    </source>
</evidence>
<comment type="similarity">
    <text evidence="1">Belongs to the universal stress protein A family.</text>
</comment>
<dbReference type="EMBL" id="JABFCX010000002">
    <property type="protein sequence ID" value="NNU15796.1"/>
    <property type="molecule type" value="Genomic_DNA"/>
</dbReference>
<name>A0A7Y3RKM4_9PROT</name>
<keyword evidence="4" id="KW-1185">Reference proteome</keyword>
<proteinExistence type="inferred from homology"/>
<dbReference type="InterPro" id="IPR006016">
    <property type="entry name" value="UspA"/>
</dbReference>
<evidence type="ECO:0000313" key="3">
    <source>
        <dbReference type="EMBL" id="NNU15796.1"/>
    </source>
</evidence>
<evidence type="ECO:0000256" key="1">
    <source>
        <dbReference type="ARBA" id="ARBA00008791"/>
    </source>
</evidence>
<dbReference type="PANTHER" id="PTHR46268:SF6">
    <property type="entry name" value="UNIVERSAL STRESS PROTEIN UP12"/>
    <property type="match status" value="1"/>
</dbReference>
<reference evidence="3 4" key="1">
    <citation type="submission" date="2020-05" db="EMBL/GenBank/DDBJ databases">
        <title>Parvularcula mediterraneae sp. nov., isolated from polypropylene straw from shallow seawater of the seashore of Laganas in Zakynthos island, Greece.</title>
        <authorList>
            <person name="Szabo I."/>
            <person name="Al-Omari J."/>
            <person name="Rado J."/>
            <person name="Szerdahelyi G.S."/>
        </authorList>
    </citation>
    <scope>NUCLEOTIDE SEQUENCE [LARGE SCALE GENOMIC DNA]</scope>
    <source>
        <strain evidence="3 4">ZS-1/3</strain>
    </source>
</reference>
<feature type="domain" description="UspA" evidence="2">
    <location>
        <begin position="20"/>
        <end position="150"/>
    </location>
</feature>
<dbReference type="PANTHER" id="PTHR46268">
    <property type="entry name" value="STRESS RESPONSE PROTEIN NHAX"/>
    <property type="match status" value="1"/>
</dbReference>
<dbReference type="CDD" id="cd00293">
    <property type="entry name" value="USP-like"/>
    <property type="match status" value="2"/>
</dbReference>
<dbReference type="PRINTS" id="PR01438">
    <property type="entry name" value="UNVRSLSTRESS"/>
</dbReference>
<dbReference type="Proteomes" id="UP000536835">
    <property type="component" value="Unassembled WGS sequence"/>
</dbReference>
<dbReference type="RefSeq" id="WP_173197522.1">
    <property type="nucleotide sequence ID" value="NZ_JABFCX010000002.1"/>
</dbReference>
<dbReference type="AlphaFoldDB" id="A0A7Y3RKM4"/>
<protein>
    <submittedName>
        <fullName evidence="3">Universal stress protein</fullName>
    </submittedName>
</protein>
<gene>
    <name evidence="3" type="ORF">HK107_05610</name>
</gene>
<dbReference type="SUPFAM" id="SSF52402">
    <property type="entry name" value="Adenine nucleotide alpha hydrolases-like"/>
    <property type="match status" value="2"/>
</dbReference>
<dbReference type="InterPro" id="IPR006015">
    <property type="entry name" value="Universal_stress_UspA"/>
</dbReference>
<comment type="caution">
    <text evidence="3">The sequence shown here is derived from an EMBL/GenBank/DDBJ whole genome shotgun (WGS) entry which is preliminary data.</text>
</comment>
<feature type="domain" description="UspA" evidence="2">
    <location>
        <begin position="158"/>
        <end position="282"/>
    </location>
</feature>
<organism evidence="3 4">
    <name type="scientific">Parvularcula mediterranea</name>
    <dbReference type="NCBI Taxonomy" id="2732508"/>
    <lineage>
        <taxon>Bacteria</taxon>
        <taxon>Pseudomonadati</taxon>
        <taxon>Pseudomonadota</taxon>
        <taxon>Alphaproteobacteria</taxon>
        <taxon>Parvularculales</taxon>
        <taxon>Parvularculaceae</taxon>
        <taxon>Parvularcula</taxon>
    </lineage>
</organism>
<dbReference type="Gene3D" id="3.40.50.12370">
    <property type="match status" value="1"/>
</dbReference>
<accession>A0A7Y3RKM4</accession>
<sequence>MSEVERKVVRPRSFPESGPIAVAAAANERGGRAVARGCQLARELRRDLAFVQIIDGTAFRERRSTELSDLETRTGEAPGLSGLEVAVAAYPGHHVDHEYGRAVTLCDHLGDVGAGLVVIGTRDIGAKNKPLSGSMTQRLLQYTPCPVLVAQNAAPEPYHKVVVAADFSEVSESLIRQALDLAPEASIEVLTAIGAKDDPDEVLKEFRMLTDAAAFSEDARRRLSFRTIPGHAKKILASEIARLAPDLLVLGTRGRSAVAQLILGSVSSAFADNPPCDLLLIRSAGQH</sequence>